<dbReference type="STRING" id="1890364.A0A2P6N649"/>
<accession>A0A2P6N649</accession>
<feature type="domain" description="Nucleoporin Nup133/Nup155-like C-terminal" evidence="5">
    <location>
        <begin position="726"/>
        <end position="1263"/>
    </location>
</feature>
<dbReference type="EMBL" id="MDYQ01000184">
    <property type="protein sequence ID" value="PRP79425.1"/>
    <property type="molecule type" value="Genomic_DNA"/>
</dbReference>
<dbReference type="GO" id="GO:0006606">
    <property type="term" value="P:protein import into nucleus"/>
    <property type="evidence" value="ECO:0007669"/>
    <property type="project" value="TreeGrafter"/>
</dbReference>
<keyword evidence="4" id="KW-0539">Nucleus</keyword>
<proteinExistence type="inferred from homology"/>
<dbReference type="PANTHER" id="PTHR10350">
    <property type="entry name" value="NUCLEAR PORE COMPLEX PROTEIN NUP155"/>
    <property type="match status" value="1"/>
</dbReference>
<comment type="subcellular location">
    <subcellularLocation>
        <location evidence="1">Nucleus</location>
    </subcellularLocation>
</comment>
<dbReference type="InterPro" id="IPR042533">
    <property type="entry name" value="Nucleoporin_Nup155_C_1"/>
</dbReference>
<dbReference type="GO" id="GO:0006405">
    <property type="term" value="P:RNA export from nucleus"/>
    <property type="evidence" value="ECO:0007669"/>
    <property type="project" value="TreeGrafter"/>
</dbReference>
<comment type="caution">
    <text evidence="7">The sequence shown here is derived from an EMBL/GenBank/DDBJ whole genome shotgun (WGS) entry which is preliminary data.</text>
</comment>
<dbReference type="Gene3D" id="1.25.40.450">
    <property type="entry name" value="Nucleoporin, helical domain, N-terminal subdomain"/>
    <property type="match status" value="1"/>
</dbReference>
<dbReference type="GO" id="GO:0036228">
    <property type="term" value="P:protein localization to nuclear inner membrane"/>
    <property type="evidence" value="ECO:0007669"/>
    <property type="project" value="TreeGrafter"/>
</dbReference>
<sequence length="1304" mass="150975">MVDDRMYAYTRFQGLLIVSVEVEVIEEVVGDCQFRRSPVRLNLRCPLHRCVEKKKAHCIMLDLCSALCGRTRKNERQIYCSCSLIGPSLIRITQNQMHAAKKFRTTDGTSISAIPTYCNNKSMMSVIGAYLSPEILRSESNQVTSSGIFPQIDRCWAVIDGDFYTWRVEDRSDIFLHRAIEIGPVVAAGLVRTNRQITTPDVSFLLAVASCSDILLYPVTYNSTGQVIIYPAEPGLRVKTGGVVLNHFVDTEGGRLFGTSNDGDLYEIKYGVKKGIMSILHGNRLVNHSATVFSRLFPSALRMRNSMISAVVDESRKTLYTLSRDSTIQTFHLGEQGEGMVWIGRHNPLDSLRETQQKARRIVSIYPLSVKDSLQYQFVCVTDTGVRLFYRVQLKDERFFHLGTIRPPPHLREKILPLQLDQMQSDFMVKVEGEEDEYRVNHVESALFHEHICVMCLRGEENESTVLGCAVDCHKSYACEEHTALQFPQPILSASSFLDFTEIDSIYNATPAWGQEIWSQHYTQPKRFTLLTRQGCYRIMKNRPIDTLSTIAEDLETGRSRSQNRLESFRTLMGDYDCCVSALILACMCDVWYKNSPSKERMIQMYTKIFFDCAEGNEMGTPISRDSNGQKNLPDHFSAFSVITDLIDIYLSPLQRRSLLNELGTRWRTNKDQLEEVRFRLDQMCTFVKSNVKRLSPVNQKRDRRTSKAFLSRPSDVIDYLDQQVQLLSILAIYNDRPVGLLQQLSEESGKMVKEWDSKSPQRNQRLCRELIHILLNAPDAEKLIQQVKKSCPSFFRPRDLQRHQAMDILKNLPVEVETKANALSMARELLVESAAHVPIHRAFQVFKKEGDYRSMVSIAFAHARCVDVDNLSLSYLREAEENENHPGNERLKARMEYYQNILDAFQELWRENDDEVKEKLMDAVVQQRDDCFQYVLYRWFLDSNLGEELIQYNHSPLLEEFLQSHSKHPLNMRLLAAYYERMSEYDKATKIYKNLSTTNGNSDLEQRLRDLRKALECQRKRGLLDETIVYQIVLGELQEELLSDVRAHEQLYTVDVIRNFTEEINSRLYDENEVGGSRVGFIQMKQLYKAASRYDRWETQLKVLHATDHGSNEFEERIKKLWNNIIDFDVKDSDSEHLADQINDLSQLHPSTAFPLPHLISRLEDAHMQLKDVRDDLDWVYGMFLPLPGVEFSSLVQIYDQISKDTQSEEKRAYLYGVIYTLIDEWTNYYHTIERGVDREEERRKMTRARIDHILGRAITELNGLKRLGSREEGRAYQLLVDDCKDLLTFIYPNKTIERSPHM</sequence>
<dbReference type="Gene3D" id="1.20.58.1780">
    <property type="match status" value="1"/>
</dbReference>
<dbReference type="Pfam" id="PF03177">
    <property type="entry name" value="Nucleoporin_C"/>
    <property type="match status" value="1"/>
</dbReference>
<keyword evidence="3" id="KW-0813">Transport</keyword>
<dbReference type="InterPro" id="IPR007187">
    <property type="entry name" value="Nucleoporin_Nup133/Nup155_C"/>
</dbReference>
<evidence type="ECO:0000256" key="2">
    <source>
        <dbReference type="ARBA" id="ARBA00007373"/>
    </source>
</evidence>
<protein>
    <submittedName>
        <fullName evidence="7">Nuclear pore complex protein</fullName>
    </submittedName>
</protein>
<dbReference type="OrthoDB" id="17391at2759"/>
<dbReference type="GO" id="GO:0044611">
    <property type="term" value="C:nuclear pore inner ring"/>
    <property type="evidence" value="ECO:0007669"/>
    <property type="project" value="TreeGrafter"/>
</dbReference>
<dbReference type="GO" id="GO:0000972">
    <property type="term" value="P:transcription-dependent tethering of RNA polymerase II gene DNA at nuclear periphery"/>
    <property type="evidence" value="ECO:0007669"/>
    <property type="project" value="TreeGrafter"/>
</dbReference>
<gene>
    <name evidence="7" type="ORF">PROFUN_08186</name>
</gene>
<dbReference type="Proteomes" id="UP000241769">
    <property type="component" value="Unassembled WGS sequence"/>
</dbReference>
<name>A0A2P6N649_9EUKA</name>
<dbReference type="InParanoid" id="A0A2P6N649"/>
<evidence type="ECO:0000313" key="8">
    <source>
        <dbReference type="Proteomes" id="UP000241769"/>
    </source>
</evidence>
<feature type="domain" description="Nucleoporin Nup133/Nup155-like N-terminal" evidence="6">
    <location>
        <begin position="137"/>
        <end position="536"/>
    </location>
</feature>
<organism evidence="7 8">
    <name type="scientific">Planoprotostelium fungivorum</name>
    <dbReference type="NCBI Taxonomy" id="1890364"/>
    <lineage>
        <taxon>Eukaryota</taxon>
        <taxon>Amoebozoa</taxon>
        <taxon>Evosea</taxon>
        <taxon>Variosea</taxon>
        <taxon>Cavosteliida</taxon>
        <taxon>Cavosteliaceae</taxon>
        <taxon>Planoprotostelium</taxon>
    </lineage>
</organism>
<dbReference type="InterPro" id="IPR042538">
    <property type="entry name" value="Nucleoporin_Nup155_C_3"/>
</dbReference>
<dbReference type="InterPro" id="IPR004870">
    <property type="entry name" value="Nucleoporin_Nup155"/>
</dbReference>
<evidence type="ECO:0000313" key="7">
    <source>
        <dbReference type="EMBL" id="PRP79425.1"/>
    </source>
</evidence>
<reference evidence="7 8" key="1">
    <citation type="journal article" date="2018" name="Genome Biol. Evol.">
        <title>Multiple Roots of Fruiting Body Formation in Amoebozoa.</title>
        <authorList>
            <person name="Hillmann F."/>
            <person name="Forbes G."/>
            <person name="Novohradska S."/>
            <person name="Ferling I."/>
            <person name="Riege K."/>
            <person name="Groth M."/>
            <person name="Westermann M."/>
            <person name="Marz M."/>
            <person name="Spaller T."/>
            <person name="Winckler T."/>
            <person name="Schaap P."/>
            <person name="Glockner G."/>
        </authorList>
    </citation>
    <scope>NUCLEOTIDE SEQUENCE [LARGE SCALE GENOMIC DNA]</scope>
    <source>
        <strain evidence="7 8">Jena</strain>
    </source>
</reference>
<dbReference type="GO" id="GO:0017056">
    <property type="term" value="F:structural constituent of nuclear pore"/>
    <property type="evidence" value="ECO:0007669"/>
    <property type="project" value="InterPro"/>
</dbReference>
<dbReference type="InterPro" id="IPR042537">
    <property type="entry name" value="Nucleoporin_Nup155_C_2"/>
</dbReference>
<dbReference type="Gene3D" id="1.25.40.440">
    <property type="entry name" value="Nucleoporin, helical domain, central subdomain"/>
    <property type="match status" value="1"/>
</dbReference>
<evidence type="ECO:0000259" key="5">
    <source>
        <dbReference type="Pfam" id="PF03177"/>
    </source>
</evidence>
<dbReference type="Gene3D" id="1.20.120.1880">
    <property type="entry name" value="Nucleoporin, helical C-terminal domain"/>
    <property type="match status" value="1"/>
</dbReference>
<dbReference type="Pfam" id="PF08801">
    <property type="entry name" value="Nucleoporin_N"/>
    <property type="match status" value="1"/>
</dbReference>
<evidence type="ECO:0000256" key="4">
    <source>
        <dbReference type="ARBA" id="ARBA00023242"/>
    </source>
</evidence>
<dbReference type="PANTHER" id="PTHR10350:SF6">
    <property type="entry name" value="NUCLEAR PORE COMPLEX PROTEIN NUP155"/>
    <property type="match status" value="1"/>
</dbReference>
<evidence type="ECO:0000259" key="6">
    <source>
        <dbReference type="Pfam" id="PF08801"/>
    </source>
</evidence>
<evidence type="ECO:0000256" key="1">
    <source>
        <dbReference type="ARBA" id="ARBA00004123"/>
    </source>
</evidence>
<dbReference type="InterPro" id="IPR014908">
    <property type="entry name" value="Nucleoporin_Nup133/Nup155_N"/>
</dbReference>
<keyword evidence="8" id="KW-1185">Reference proteome</keyword>
<evidence type="ECO:0000256" key="3">
    <source>
        <dbReference type="ARBA" id="ARBA00022448"/>
    </source>
</evidence>
<comment type="similarity">
    <text evidence="2">Belongs to the non-repetitive/WGA-negative nucleoporin family.</text>
</comment>